<gene>
    <name evidence="9" type="ORF">D9756_008255</name>
</gene>
<dbReference type="PROSITE" id="PS50979">
    <property type="entry name" value="BC"/>
    <property type="match status" value="1"/>
</dbReference>
<dbReference type="InterPro" id="IPR005479">
    <property type="entry name" value="CPAse_ATP-bd"/>
</dbReference>
<keyword evidence="4" id="KW-0092">Biotin</keyword>
<dbReference type="PROSITE" id="PS00867">
    <property type="entry name" value="CPSASE_2"/>
    <property type="match status" value="1"/>
</dbReference>
<dbReference type="InterPro" id="IPR005482">
    <property type="entry name" value="Biotin_COase_C"/>
</dbReference>
<dbReference type="AlphaFoldDB" id="A0A8H5D0I4"/>
<accession>A0A8H5D0I4</accession>
<dbReference type="PANTHER" id="PTHR45007">
    <property type="entry name" value="CARBOXYLASE, PUTATIVE (AFU_ORTHOLOGUE AFUA_5G07570)-RELATED"/>
    <property type="match status" value="1"/>
</dbReference>
<evidence type="ECO:0000256" key="2">
    <source>
        <dbReference type="ARBA" id="ARBA00022741"/>
    </source>
</evidence>
<dbReference type="SUPFAM" id="SSF51246">
    <property type="entry name" value="Rudiment single hybrid motif"/>
    <property type="match status" value="1"/>
</dbReference>
<sequence length="630" mass="67673">MLAPKVLVANRGEIAIRVLRSARELGWRTVALYTTEPALDASHATYADEAVKLSDVAQYMDVAAIVEIAVTNHCTHVHPGYGFLSESPALANALAQLQPPITFVGPTADTLRLAGDKVLSRDLAASLGVQVAPGIRVKSSDDVRSFASRSEVHYPVMIKALDGGGGRGIRFVNEASGVEEAFKSQFFDRRCMGESPSGQVFAEKALTGPGWKHIEIQVIGDGTGAANHFWERECSVQRRCARRRNIPKDSRGGSITSPRSAVQPLVAASLKIARHLRYKGLGTFEFLVNASTYEWVFLEINPRVQVEHTITEEVMDVDLVRAQLLLFSPSSNTTLSSLSLASPPPPPSSTSIQLRLTAENPENGFSLSPGTIYGSDLQWPAGHGVRIDTWLSSTSSRRISSWVVGTDFDSLLAKIIVRGGSFDEATQKAQRALRELTFGADGKIKTNINVLIGVLDHPDWRSGAIDTLWLERHLDTILGLRKSDARGQSKEIPGLRDILDLQQEDHPASPGGPMPTSGANTLLQPGSLFYLTISPSSTSTSLSSAPLASGSVQESKKHTLTLTSIAHNAFPEKLSGVLQSTLSPTPLTFSLSQSASAAIGGSGGFELADPNDPQQVAAPLTGRLSKYTMR</sequence>
<dbReference type="PANTHER" id="PTHR45007:SF1">
    <property type="entry name" value="CARBOXYLASE, PUTATIVE (AFU_ORTHOLOGUE AFUA_5G07570)-RELATED"/>
    <property type="match status" value="1"/>
</dbReference>
<dbReference type="SUPFAM" id="SSF56059">
    <property type="entry name" value="Glutathione synthetase ATP-binding domain-like"/>
    <property type="match status" value="1"/>
</dbReference>
<keyword evidence="10" id="KW-1185">Reference proteome</keyword>
<dbReference type="InterPro" id="IPR011761">
    <property type="entry name" value="ATP-grasp"/>
</dbReference>
<dbReference type="SMART" id="SM00878">
    <property type="entry name" value="Biotin_carb_C"/>
    <property type="match status" value="1"/>
</dbReference>
<evidence type="ECO:0008006" key="11">
    <source>
        <dbReference type="Google" id="ProtNLM"/>
    </source>
</evidence>
<dbReference type="PROSITE" id="PS50975">
    <property type="entry name" value="ATP_GRASP"/>
    <property type="match status" value="1"/>
</dbReference>
<keyword evidence="3 5" id="KW-0067">ATP-binding</keyword>
<comment type="caution">
    <text evidence="9">The sequence shown here is derived from an EMBL/GenBank/DDBJ whole genome shotgun (WGS) entry which is preliminary data.</text>
</comment>
<evidence type="ECO:0000259" key="7">
    <source>
        <dbReference type="PROSITE" id="PS50975"/>
    </source>
</evidence>
<evidence type="ECO:0000313" key="9">
    <source>
        <dbReference type="EMBL" id="KAF5350973.1"/>
    </source>
</evidence>
<evidence type="ECO:0000256" key="1">
    <source>
        <dbReference type="ARBA" id="ARBA00022598"/>
    </source>
</evidence>
<dbReference type="GO" id="GO:0016874">
    <property type="term" value="F:ligase activity"/>
    <property type="evidence" value="ECO:0007669"/>
    <property type="project" value="UniProtKB-KW"/>
</dbReference>
<reference evidence="9 10" key="1">
    <citation type="journal article" date="2020" name="ISME J.">
        <title>Uncovering the hidden diversity of litter-decomposition mechanisms in mushroom-forming fungi.</title>
        <authorList>
            <person name="Floudas D."/>
            <person name="Bentzer J."/>
            <person name="Ahren D."/>
            <person name="Johansson T."/>
            <person name="Persson P."/>
            <person name="Tunlid A."/>
        </authorList>
    </citation>
    <scope>NUCLEOTIDE SEQUENCE [LARGE SCALE GENOMIC DNA]</scope>
    <source>
        <strain evidence="9 10">CBS 146.42</strain>
    </source>
</reference>
<evidence type="ECO:0000313" key="10">
    <source>
        <dbReference type="Proteomes" id="UP000559027"/>
    </source>
</evidence>
<feature type="domain" description="Biotin carboxylation" evidence="8">
    <location>
        <begin position="2"/>
        <end position="475"/>
    </location>
</feature>
<dbReference type="InterPro" id="IPR005481">
    <property type="entry name" value="BC-like_N"/>
</dbReference>
<dbReference type="Pfam" id="PF02786">
    <property type="entry name" value="CPSase_L_D2"/>
    <property type="match status" value="1"/>
</dbReference>
<dbReference type="Pfam" id="PF00289">
    <property type="entry name" value="Biotin_carb_N"/>
    <property type="match status" value="1"/>
</dbReference>
<evidence type="ECO:0000256" key="3">
    <source>
        <dbReference type="ARBA" id="ARBA00022840"/>
    </source>
</evidence>
<dbReference type="GO" id="GO:0005524">
    <property type="term" value="F:ATP binding"/>
    <property type="evidence" value="ECO:0007669"/>
    <property type="project" value="UniProtKB-UniRule"/>
</dbReference>
<keyword evidence="2 5" id="KW-0547">Nucleotide-binding</keyword>
<evidence type="ECO:0000256" key="5">
    <source>
        <dbReference type="PROSITE-ProRule" id="PRU00409"/>
    </source>
</evidence>
<evidence type="ECO:0000259" key="8">
    <source>
        <dbReference type="PROSITE" id="PS50979"/>
    </source>
</evidence>
<dbReference type="Proteomes" id="UP000559027">
    <property type="component" value="Unassembled WGS sequence"/>
</dbReference>
<proteinExistence type="predicted"/>
<dbReference type="SUPFAM" id="SSF52440">
    <property type="entry name" value="PreATP-grasp domain"/>
    <property type="match status" value="1"/>
</dbReference>
<dbReference type="InterPro" id="IPR016185">
    <property type="entry name" value="PreATP-grasp_dom_sf"/>
</dbReference>
<dbReference type="Pfam" id="PF02785">
    <property type="entry name" value="Biotin_carb_C"/>
    <property type="match status" value="1"/>
</dbReference>
<evidence type="ECO:0000256" key="6">
    <source>
        <dbReference type="SAM" id="MobiDB-lite"/>
    </source>
</evidence>
<evidence type="ECO:0000256" key="4">
    <source>
        <dbReference type="ARBA" id="ARBA00023267"/>
    </source>
</evidence>
<dbReference type="EMBL" id="JAACJO010000013">
    <property type="protein sequence ID" value="KAF5350973.1"/>
    <property type="molecule type" value="Genomic_DNA"/>
</dbReference>
<name>A0A8H5D0I4_9AGAR</name>
<keyword evidence="1" id="KW-0436">Ligase</keyword>
<feature type="domain" description="ATP-grasp" evidence="7">
    <location>
        <begin position="121"/>
        <end position="328"/>
    </location>
</feature>
<feature type="region of interest" description="Disordered" evidence="6">
    <location>
        <begin position="603"/>
        <end position="630"/>
    </location>
</feature>
<dbReference type="InterPro" id="IPR011764">
    <property type="entry name" value="Biotin_carboxylation_dom"/>
</dbReference>
<protein>
    <recommendedName>
        <fullName evidence="11">Pyruvate carboxylase</fullName>
    </recommendedName>
</protein>
<dbReference type="Gene3D" id="3.30.470.20">
    <property type="entry name" value="ATP-grasp fold, B domain"/>
    <property type="match status" value="1"/>
</dbReference>
<dbReference type="InterPro" id="IPR011054">
    <property type="entry name" value="Rudment_hybrid_motif"/>
</dbReference>
<dbReference type="GO" id="GO:0046872">
    <property type="term" value="F:metal ion binding"/>
    <property type="evidence" value="ECO:0007669"/>
    <property type="project" value="InterPro"/>
</dbReference>
<dbReference type="OrthoDB" id="196847at2759"/>
<organism evidence="9 10">
    <name type="scientific">Leucocoprinus leucothites</name>
    <dbReference type="NCBI Taxonomy" id="201217"/>
    <lineage>
        <taxon>Eukaryota</taxon>
        <taxon>Fungi</taxon>
        <taxon>Dikarya</taxon>
        <taxon>Basidiomycota</taxon>
        <taxon>Agaricomycotina</taxon>
        <taxon>Agaricomycetes</taxon>
        <taxon>Agaricomycetidae</taxon>
        <taxon>Agaricales</taxon>
        <taxon>Agaricineae</taxon>
        <taxon>Agaricaceae</taxon>
        <taxon>Leucocoprinus</taxon>
    </lineage>
</organism>